<dbReference type="eggNOG" id="arCOG03947">
    <property type="taxonomic scope" value="Archaea"/>
</dbReference>
<reference evidence="7 8" key="2">
    <citation type="journal article" date="2014" name="Genome Announc.">
        <title>Complete Genome Sequence of Methanoregula formicica SMSPT, a Mesophilic Hydrogenotrophic Methanogen Isolated from a Methanogenic Upflow Anaerobic Sludge Blanket Reactor.</title>
        <authorList>
            <person name="Yamamoto K."/>
            <person name="Tamaki H."/>
            <person name="Cadillo-Quiroz H."/>
            <person name="Imachi H."/>
            <person name="Kyrpides N."/>
            <person name="Woyke T."/>
            <person name="Goodwin L."/>
            <person name="Zinder S.H."/>
            <person name="Kamagata Y."/>
            <person name="Liu W.T."/>
        </authorList>
    </citation>
    <scope>NUCLEOTIDE SEQUENCE [LARGE SCALE GENOMIC DNA]</scope>
    <source>
        <strain evidence="8">DSM 22288 / NBRC 105244 / SMSP</strain>
    </source>
</reference>
<dbReference type="PROSITE" id="PS00870">
    <property type="entry name" value="CLPAB_1"/>
    <property type="match status" value="1"/>
</dbReference>
<dbReference type="InterPro" id="IPR027417">
    <property type="entry name" value="P-loop_NTPase"/>
</dbReference>
<protein>
    <submittedName>
        <fullName evidence="7">ATPase with chaperone activity, ATP-binding subunit</fullName>
    </submittedName>
</protein>
<dbReference type="PANTHER" id="PTHR11638">
    <property type="entry name" value="ATP-DEPENDENT CLP PROTEASE"/>
    <property type="match status" value="1"/>
</dbReference>
<dbReference type="Gene3D" id="1.10.8.60">
    <property type="match status" value="2"/>
</dbReference>
<evidence type="ECO:0000256" key="2">
    <source>
        <dbReference type="ARBA" id="ARBA00022840"/>
    </source>
</evidence>
<dbReference type="InterPro" id="IPR041546">
    <property type="entry name" value="ClpA/ClpB_AAA_lid"/>
</dbReference>
<keyword evidence="1" id="KW-0547">Nucleotide-binding</keyword>
<proteinExistence type="predicted"/>
<keyword evidence="2 7" id="KW-0067">ATP-binding</keyword>
<dbReference type="KEGG" id="mfo:Metfor_1921"/>
<evidence type="ECO:0000313" key="7">
    <source>
        <dbReference type="EMBL" id="AGB02939.1"/>
    </source>
</evidence>
<dbReference type="SMART" id="SM01086">
    <property type="entry name" value="ClpB_D2-small"/>
    <property type="match status" value="1"/>
</dbReference>
<dbReference type="CDD" id="cd19499">
    <property type="entry name" value="RecA-like_ClpB_Hsp104-like"/>
    <property type="match status" value="1"/>
</dbReference>
<sequence>MKELSGGATVVDITAFDRAQKRGMTVPSPELLLATILSLEDIPHLPFYKEVNAELFAMERAFQEADLILQIFRDSLLQFMEREEQKKTESEDDTVQKNDPRFKAILESADELATGKKITCLDLMAAIFLDPTPLIKDVVEFYHYSPFDLASFCRLYKVGPPMEKRQYPTKTEEPVDDEKFFNEYQPKQGSTRILERYGRDLTALAAAKKLDPLIGRRDILLQVIQTLGRENKNNPILVGEPGVGKTAIVEGLAIRVADGKDPQVLAGKRIFQVNISSLLAGCVYRGQFEQKLEKLIEEARLNPGVILFFDELHTMIGAGRAEGVMLDAANILKPALSRGDIRIIGATTFTEYNQYVESDEAFSRRFEKILVPEPGREDTIGILRGLRANLEKHHGIPISDAALQAAVDMSEQFDKNHQLPDKAIDLIDKAAVRVRVPVLSGSTSGTGPVTGETIAEVLAEKTGIPLSLITGFSRGQQHEKILDLEKFLKARVVGQDAAVETLCRRLKIAYAGLLPRERPVGVFLFMGPSGVGKTEMAKAVAEYLFDSDASFIRFDMSEFMEKESIARLIGAPPGYIGTEAGGVLVDALRNHPFCVVLLDEIEKAHPQVLDLFLQLFGEGHITDSRRQTADATNAIIIMTSNIQVNPLLLLSGSMTTPHSNRDESSQGSTPSDKRRTPDAPSFFRTEFLNRIDEIIVFNDLNKKDLSRILEQVLNELVTRVTKKQNVRLVIDDEVFRFLLVTGYSEEFGVRELQRIAERYILAPLSDMILTGRIQDAPVWEVRYTNGQIVIVPGADSN</sequence>
<dbReference type="PRINTS" id="PR00300">
    <property type="entry name" value="CLPPROTEASEA"/>
</dbReference>
<keyword evidence="8" id="KW-1185">Reference proteome</keyword>
<dbReference type="InterPro" id="IPR003959">
    <property type="entry name" value="ATPase_AAA_core"/>
</dbReference>
<dbReference type="InParanoid" id="L0HIN0"/>
<dbReference type="GeneID" id="14308310"/>
<evidence type="ECO:0000256" key="4">
    <source>
        <dbReference type="SAM" id="MobiDB-lite"/>
    </source>
</evidence>
<accession>L0HIN0</accession>
<gene>
    <name evidence="7" type="ordered locus">Metfor_1921</name>
</gene>
<keyword evidence="3" id="KW-0143">Chaperone</keyword>
<reference evidence="8" key="1">
    <citation type="submission" date="2011-12" db="EMBL/GenBank/DDBJ databases">
        <title>Complete sequence of Methanoregula formicicum SMSP.</title>
        <authorList>
            <person name="Lucas S."/>
            <person name="Han J."/>
            <person name="Lapidus A."/>
            <person name="Cheng J.-F."/>
            <person name="Goodwin L."/>
            <person name="Pitluck S."/>
            <person name="Peters L."/>
            <person name="Ovchinnikova G."/>
            <person name="Teshima H."/>
            <person name="Detter J.C."/>
            <person name="Han C."/>
            <person name="Tapia R."/>
            <person name="Land M."/>
            <person name="Hauser L."/>
            <person name="Kyrpides N."/>
            <person name="Ivanova N."/>
            <person name="Pagani I."/>
            <person name="Imachi H."/>
            <person name="Tamaki H."/>
            <person name="Sekiguchi Y."/>
            <person name="Kamagata Y."/>
            <person name="Cadillo-Quiroz H."/>
            <person name="Zinder S."/>
            <person name="Liu W.-T."/>
            <person name="Woyke T."/>
        </authorList>
    </citation>
    <scope>NUCLEOTIDE SEQUENCE [LARGE SCALE GENOMIC DNA]</scope>
    <source>
        <strain evidence="8">DSM 22288 / NBRC 105244 / SMSP</strain>
    </source>
</reference>
<dbReference type="Pfam" id="PF10431">
    <property type="entry name" value="ClpB_D2-small"/>
    <property type="match status" value="1"/>
</dbReference>
<evidence type="ECO:0000259" key="5">
    <source>
        <dbReference type="SMART" id="SM00382"/>
    </source>
</evidence>
<dbReference type="AlphaFoldDB" id="L0HIN0"/>
<dbReference type="InterPro" id="IPR003593">
    <property type="entry name" value="AAA+_ATPase"/>
</dbReference>
<evidence type="ECO:0000256" key="1">
    <source>
        <dbReference type="ARBA" id="ARBA00022741"/>
    </source>
</evidence>
<dbReference type="Pfam" id="PF17871">
    <property type="entry name" value="AAA_lid_9"/>
    <property type="match status" value="1"/>
</dbReference>
<dbReference type="InterPro" id="IPR019489">
    <property type="entry name" value="Clp_ATPase_C"/>
</dbReference>
<dbReference type="GO" id="GO:0005737">
    <property type="term" value="C:cytoplasm"/>
    <property type="evidence" value="ECO:0007669"/>
    <property type="project" value="TreeGrafter"/>
</dbReference>
<dbReference type="Proteomes" id="UP000010824">
    <property type="component" value="Chromosome"/>
</dbReference>
<dbReference type="EMBL" id="CP003167">
    <property type="protein sequence ID" value="AGB02939.1"/>
    <property type="molecule type" value="Genomic_DNA"/>
</dbReference>
<dbReference type="HOGENOM" id="CLU_005070_4_2_2"/>
<dbReference type="PANTHER" id="PTHR11638:SF175">
    <property type="entry name" value="ATP-DEPENDENT CLP PROTEASE, ATP-BINDING SUBUNIT CLPC"/>
    <property type="match status" value="1"/>
</dbReference>
<dbReference type="CDD" id="cd00009">
    <property type="entry name" value="AAA"/>
    <property type="match status" value="1"/>
</dbReference>
<feature type="domain" description="AAA+ ATPase" evidence="5">
    <location>
        <begin position="231"/>
        <end position="376"/>
    </location>
</feature>
<feature type="domain" description="Clp ATPase C-terminal" evidence="6">
    <location>
        <begin position="700"/>
        <end position="790"/>
    </location>
</feature>
<dbReference type="Gene3D" id="3.40.50.300">
    <property type="entry name" value="P-loop containing nucleotide triphosphate hydrolases"/>
    <property type="match status" value="2"/>
</dbReference>
<dbReference type="GO" id="GO:0005524">
    <property type="term" value="F:ATP binding"/>
    <property type="evidence" value="ECO:0007669"/>
    <property type="project" value="UniProtKB-KW"/>
</dbReference>
<evidence type="ECO:0000259" key="6">
    <source>
        <dbReference type="SMART" id="SM01086"/>
    </source>
</evidence>
<dbReference type="SMART" id="SM00382">
    <property type="entry name" value="AAA"/>
    <property type="match status" value="2"/>
</dbReference>
<name>L0HIN0_METFS</name>
<evidence type="ECO:0000256" key="3">
    <source>
        <dbReference type="ARBA" id="ARBA00023186"/>
    </source>
</evidence>
<dbReference type="InterPro" id="IPR001270">
    <property type="entry name" value="ClpA/B"/>
</dbReference>
<dbReference type="RefSeq" id="WP_015285902.1">
    <property type="nucleotide sequence ID" value="NC_019943.1"/>
</dbReference>
<organism evidence="7 8">
    <name type="scientific">Methanoregula formicica (strain DSM 22288 / NBRC 105244 / SMSP)</name>
    <dbReference type="NCBI Taxonomy" id="593750"/>
    <lineage>
        <taxon>Archaea</taxon>
        <taxon>Methanobacteriati</taxon>
        <taxon>Methanobacteriota</taxon>
        <taxon>Stenosarchaea group</taxon>
        <taxon>Methanomicrobia</taxon>
        <taxon>Methanomicrobiales</taxon>
        <taxon>Methanoregulaceae</taxon>
        <taxon>Methanoregula</taxon>
    </lineage>
</organism>
<evidence type="ECO:0000313" key="8">
    <source>
        <dbReference type="Proteomes" id="UP000010824"/>
    </source>
</evidence>
<dbReference type="InterPro" id="IPR050130">
    <property type="entry name" value="ClpA_ClpB"/>
</dbReference>
<dbReference type="InterPro" id="IPR028299">
    <property type="entry name" value="ClpA/B_CS2"/>
</dbReference>
<dbReference type="Pfam" id="PF07724">
    <property type="entry name" value="AAA_2"/>
    <property type="match status" value="1"/>
</dbReference>
<dbReference type="OrthoDB" id="9837at2157"/>
<dbReference type="SUPFAM" id="SSF52540">
    <property type="entry name" value="P-loop containing nucleoside triphosphate hydrolases"/>
    <property type="match status" value="2"/>
</dbReference>
<feature type="region of interest" description="Disordered" evidence="4">
    <location>
        <begin position="655"/>
        <end position="679"/>
    </location>
</feature>
<dbReference type="GO" id="GO:0034605">
    <property type="term" value="P:cellular response to heat"/>
    <property type="evidence" value="ECO:0007669"/>
    <property type="project" value="TreeGrafter"/>
</dbReference>
<dbReference type="GO" id="GO:0016887">
    <property type="term" value="F:ATP hydrolysis activity"/>
    <property type="evidence" value="ECO:0007669"/>
    <property type="project" value="InterPro"/>
</dbReference>
<dbReference type="InterPro" id="IPR018368">
    <property type="entry name" value="ClpA/B_CS1"/>
</dbReference>
<feature type="domain" description="AAA+ ATPase" evidence="5">
    <location>
        <begin position="519"/>
        <end position="701"/>
    </location>
</feature>
<dbReference type="PROSITE" id="PS00871">
    <property type="entry name" value="CLPAB_2"/>
    <property type="match status" value="1"/>
</dbReference>
<dbReference type="STRING" id="593750.Metfor_1921"/>
<dbReference type="Pfam" id="PF00004">
    <property type="entry name" value="AAA"/>
    <property type="match status" value="1"/>
</dbReference>